<accession>A0A922IM81</accession>
<dbReference type="EMBL" id="AMPZ03000006">
    <property type="protein sequence ID" value="KAH9581848.1"/>
    <property type="molecule type" value="Genomic_DNA"/>
</dbReference>
<dbReference type="GeneID" id="24593343"/>
<reference evidence="2" key="3">
    <citation type="submission" date="2021-06" db="EMBL/GenBank/DDBJ databases">
        <title>Chromosome-level genome assembly for S. haematobium.</title>
        <authorList>
            <person name="Stroehlein A.J."/>
        </authorList>
    </citation>
    <scope>NUCLEOTIDE SEQUENCE</scope>
</reference>
<organism evidence="2 3">
    <name type="scientific">Schistosoma haematobium</name>
    <name type="common">Blood fluke</name>
    <dbReference type="NCBI Taxonomy" id="6185"/>
    <lineage>
        <taxon>Eukaryota</taxon>
        <taxon>Metazoa</taxon>
        <taxon>Spiralia</taxon>
        <taxon>Lophotrochozoa</taxon>
        <taxon>Platyhelminthes</taxon>
        <taxon>Trematoda</taxon>
        <taxon>Digenea</taxon>
        <taxon>Strigeidida</taxon>
        <taxon>Schistosomatoidea</taxon>
        <taxon>Schistosomatidae</taxon>
        <taxon>Schistosoma</taxon>
    </lineage>
</organism>
<proteinExistence type="predicted"/>
<dbReference type="KEGG" id="shx:MS3_00008863"/>
<feature type="region of interest" description="Disordered" evidence="1">
    <location>
        <begin position="102"/>
        <end position="183"/>
    </location>
</feature>
<protein>
    <submittedName>
        <fullName evidence="2">Uncharacterized protein</fullName>
    </submittedName>
</protein>
<feature type="compositionally biased region" description="Acidic residues" evidence="1">
    <location>
        <begin position="105"/>
        <end position="115"/>
    </location>
</feature>
<comment type="caution">
    <text evidence="2">The sequence shown here is derived from an EMBL/GenBank/DDBJ whole genome shotgun (WGS) entry which is preliminary data.</text>
</comment>
<reference evidence="2" key="1">
    <citation type="journal article" date="2012" name="Nat. Genet.">
        <title>Whole-genome sequence of Schistosoma haematobium.</title>
        <authorList>
            <person name="Young N.D."/>
            <person name="Jex A.R."/>
            <person name="Li B."/>
            <person name="Liu S."/>
            <person name="Yang L."/>
            <person name="Xiong Z."/>
            <person name="Li Y."/>
            <person name="Cantacessi C."/>
            <person name="Hall R.S."/>
            <person name="Xu X."/>
            <person name="Chen F."/>
            <person name="Wu X."/>
            <person name="Zerlotini A."/>
            <person name="Oliveira G."/>
            <person name="Hofmann A."/>
            <person name="Zhang G."/>
            <person name="Fang X."/>
            <person name="Kang Y."/>
            <person name="Campbell B.E."/>
            <person name="Loukas A."/>
            <person name="Ranganathan S."/>
            <person name="Rollinson D."/>
            <person name="Rinaldi G."/>
            <person name="Brindley P.J."/>
            <person name="Yang H."/>
            <person name="Wang J."/>
            <person name="Wang J."/>
            <person name="Gasser R.B."/>
        </authorList>
    </citation>
    <scope>NUCLEOTIDE SEQUENCE</scope>
</reference>
<gene>
    <name evidence="2" type="ORF">MS3_00008863</name>
</gene>
<evidence type="ECO:0000313" key="2">
    <source>
        <dbReference type="EMBL" id="KAH9581848.1"/>
    </source>
</evidence>
<feature type="compositionally biased region" description="Polar residues" evidence="1">
    <location>
        <begin position="173"/>
        <end position="183"/>
    </location>
</feature>
<sequence>MTRCSARLLSLQIIISLYNSPLTIVIKQYRNQLIDIISNDILPCGMIQLDRFIQSNTLLMISTGLNELYNKRSMKTPKEECNLSKIIKEDAKWMSEIELPTNLYSDDDDDDDNDDDTSKLSKDHNEEDIDFSDDDDDEVDNVDLDYDEDTNVDPFTSATFNNENIENNKHSNDTIQSHSTSSNKELKCSKSAIDNQYFLVAHTLEHALKLVYQLITESTTVDSPNTSDNNINTYISSIKLSSFWRILLNGPKYNNNNNNNNQLCPITEFQSKKHRKKLNKRREQYSTLFSMETTTTTPTPTTTTKNIENKTKKMSLLIVGHRETREWATRCLNLLLKLEIITNQDRFIKQLNENNNNNIDTELSGLNVRSAIFKNYKK</sequence>
<feature type="compositionally biased region" description="Basic and acidic residues" evidence="1">
    <location>
        <begin position="116"/>
        <end position="125"/>
    </location>
</feature>
<name>A0A922IM81_SCHHA</name>
<reference evidence="2" key="2">
    <citation type="journal article" date="2019" name="Gigascience">
        <title>High-quality Schistosoma haematobium genome achieved by single-molecule and long-range sequencing.</title>
        <authorList>
            <person name="Stroehlein A.J."/>
            <person name="Korhonen P.K."/>
            <person name="Chong T.M."/>
            <person name="Lim Y.L."/>
            <person name="Chan K.G."/>
            <person name="Webster B."/>
            <person name="Rollinson D."/>
            <person name="Brindley P.J."/>
            <person name="Gasser R.B."/>
            <person name="Young N.D."/>
        </authorList>
    </citation>
    <scope>NUCLEOTIDE SEQUENCE</scope>
</reference>
<dbReference type="AlphaFoldDB" id="A0A922IM81"/>
<reference evidence="2" key="4">
    <citation type="journal article" date="2022" name="PLoS Pathog.">
        <title>Chromosome-level genome of Schistosoma haematobium underpins genome-wide explorations of molecular variation.</title>
        <authorList>
            <person name="Stroehlein A.J."/>
            <person name="Korhonen P.K."/>
            <person name="Lee V.V."/>
            <person name="Ralph S.A."/>
            <person name="Mentink-Kane M."/>
            <person name="You H."/>
            <person name="McManus D.P."/>
            <person name="Tchuente L.T."/>
            <person name="Stothard J.R."/>
            <person name="Kaur P."/>
            <person name="Dudchenko O."/>
            <person name="Aiden E.L."/>
            <person name="Yang B."/>
            <person name="Yang H."/>
            <person name="Emery A.M."/>
            <person name="Webster B.L."/>
            <person name="Brindley P.J."/>
            <person name="Rollinson D."/>
            <person name="Chang B.C.H."/>
            <person name="Gasser R.B."/>
            <person name="Young N.D."/>
        </authorList>
    </citation>
    <scope>NUCLEOTIDE SEQUENCE</scope>
</reference>
<dbReference type="Proteomes" id="UP000471633">
    <property type="component" value="Unassembled WGS sequence"/>
</dbReference>
<evidence type="ECO:0000256" key="1">
    <source>
        <dbReference type="SAM" id="MobiDB-lite"/>
    </source>
</evidence>
<dbReference type="RefSeq" id="XP_051065853.1">
    <property type="nucleotide sequence ID" value="XM_051217204.1"/>
</dbReference>
<dbReference type="CTD" id="24593343"/>
<evidence type="ECO:0000313" key="3">
    <source>
        <dbReference type="Proteomes" id="UP000471633"/>
    </source>
</evidence>
<keyword evidence="3" id="KW-1185">Reference proteome</keyword>
<feature type="compositionally biased region" description="Acidic residues" evidence="1">
    <location>
        <begin position="126"/>
        <end position="151"/>
    </location>
</feature>